<dbReference type="InterPro" id="IPR003615">
    <property type="entry name" value="HNH_nuc"/>
</dbReference>
<dbReference type="KEGG" id="sufl:FIL70_17025"/>
<evidence type="ECO:0000313" key="3">
    <source>
        <dbReference type="Proteomes" id="UP000311469"/>
    </source>
</evidence>
<dbReference type="GO" id="GO:0004519">
    <property type="term" value="F:endonuclease activity"/>
    <property type="evidence" value="ECO:0007669"/>
    <property type="project" value="UniProtKB-KW"/>
</dbReference>
<dbReference type="SMART" id="SM00507">
    <property type="entry name" value="HNHc"/>
    <property type="match status" value="1"/>
</dbReference>
<dbReference type="RefSeq" id="WP_140042863.1">
    <property type="nucleotide sequence ID" value="NZ_CP041016.1"/>
</dbReference>
<keyword evidence="2" id="KW-0255">Endonuclease</keyword>
<organism evidence="2 3">
    <name type="scientific">Sphingobium fuliginis ATCC 27551</name>
    <dbReference type="NCBI Taxonomy" id="1208342"/>
    <lineage>
        <taxon>Bacteria</taxon>
        <taxon>Pseudomonadati</taxon>
        <taxon>Pseudomonadota</taxon>
        <taxon>Alphaproteobacteria</taxon>
        <taxon>Sphingomonadales</taxon>
        <taxon>Sphingomonadaceae</taxon>
        <taxon>Sphingobium</taxon>
    </lineage>
</organism>
<dbReference type="AlphaFoldDB" id="A0A5B8CGE9"/>
<sequence>MPNSPRNFSHGGKKVKPVRADQYVYDHHWRKVRARRLAEEPLCRICSERGHITPATQVDHIKPRADGGKDVYENTQSLCAPCHAEKTAEENRRRFKI</sequence>
<name>A0A5B8CGE9_SPHSA</name>
<feature type="domain" description="HNH nuclease" evidence="1">
    <location>
        <begin position="31"/>
        <end position="84"/>
    </location>
</feature>
<keyword evidence="2" id="KW-0378">Hydrolase</keyword>
<dbReference type="Proteomes" id="UP000311469">
    <property type="component" value="Chromosome cSF1"/>
</dbReference>
<keyword evidence="2" id="KW-0540">Nuclease</keyword>
<dbReference type="CDD" id="cd00085">
    <property type="entry name" value="HNHc"/>
    <property type="match status" value="1"/>
</dbReference>
<dbReference type="EMBL" id="CP041016">
    <property type="protein sequence ID" value="QDC38694.1"/>
    <property type="molecule type" value="Genomic_DNA"/>
</dbReference>
<evidence type="ECO:0000259" key="1">
    <source>
        <dbReference type="SMART" id="SM00507"/>
    </source>
</evidence>
<evidence type="ECO:0000313" key="2">
    <source>
        <dbReference type="EMBL" id="QDC38694.1"/>
    </source>
</evidence>
<dbReference type="Gene3D" id="1.10.30.50">
    <property type="match status" value="1"/>
</dbReference>
<dbReference type="Pfam" id="PF01844">
    <property type="entry name" value="HNH"/>
    <property type="match status" value="1"/>
</dbReference>
<protein>
    <submittedName>
        <fullName evidence="2">HNH endonuclease</fullName>
    </submittedName>
</protein>
<accession>A0A5B8CGE9</accession>
<dbReference type="GO" id="GO:0008270">
    <property type="term" value="F:zinc ion binding"/>
    <property type="evidence" value="ECO:0007669"/>
    <property type="project" value="InterPro"/>
</dbReference>
<reference evidence="2 3" key="1">
    <citation type="submission" date="2019-06" db="EMBL/GenBank/DDBJ databases">
        <title>Genome organization and adaptive potential of archetypical organophosphate degarding Sphingobium fuliginis ATCC 27551.</title>
        <authorList>
            <person name="Sarwar A."/>
            <person name="Parthasarathy S."/>
            <person name="Singh C."/>
            <person name="Siddavattam D."/>
        </authorList>
    </citation>
    <scope>NUCLEOTIDE SEQUENCE [LARGE SCALE GENOMIC DNA]</scope>
    <source>
        <strain evidence="2 3">ATCC 27551</strain>
    </source>
</reference>
<dbReference type="InterPro" id="IPR002711">
    <property type="entry name" value="HNH"/>
</dbReference>
<dbReference type="GO" id="GO:0003676">
    <property type="term" value="F:nucleic acid binding"/>
    <property type="evidence" value="ECO:0007669"/>
    <property type="project" value="InterPro"/>
</dbReference>
<gene>
    <name evidence="2" type="ORF">FIL70_17025</name>
</gene>
<proteinExistence type="predicted"/>